<name>A0A8J6ISA0_9ALTE</name>
<dbReference type="GO" id="GO:0016020">
    <property type="term" value="C:membrane"/>
    <property type="evidence" value="ECO:0007669"/>
    <property type="project" value="UniProtKB-SubCell"/>
</dbReference>
<dbReference type="PANTHER" id="PTHR35814">
    <property type="match status" value="1"/>
</dbReference>
<feature type="transmembrane region" description="Helical" evidence="5">
    <location>
        <begin position="6"/>
        <end position="23"/>
    </location>
</feature>
<dbReference type="InterPro" id="IPR001129">
    <property type="entry name" value="Membr-assoc_MAPEG"/>
</dbReference>
<feature type="transmembrane region" description="Helical" evidence="5">
    <location>
        <begin position="69"/>
        <end position="92"/>
    </location>
</feature>
<keyword evidence="2 5" id="KW-0812">Transmembrane</keyword>
<dbReference type="EMBL" id="JACNEP010000002">
    <property type="protein sequence ID" value="MBC3764787.1"/>
    <property type="molecule type" value="Genomic_DNA"/>
</dbReference>
<reference evidence="6" key="1">
    <citation type="journal article" date="2018" name="Int. J. Syst. Evol. Microbiol.">
        <title>Neptunicella marina gen. nov., sp. nov., isolated from surface seawater.</title>
        <authorList>
            <person name="Liu X."/>
            <person name="Lai Q."/>
            <person name="Du Y."/>
            <person name="Zhang X."/>
            <person name="Liu Z."/>
            <person name="Sun F."/>
            <person name="Shao Z."/>
        </authorList>
    </citation>
    <scope>NUCLEOTIDE SEQUENCE</scope>
    <source>
        <strain evidence="6">S27-2</strain>
    </source>
</reference>
<feature type="transmembrane region" description="Helical" evidence="5">
    <location>
        <begin position="44"/>
        <end position="63"/>
    </location>
</feature>
<organism evidence="6 7">
    <name type="scientific">Neptunicella marina</name>
    <dbReference type="NCBI Taxonomy" id="2125989"/>
    <lineage>
        <taxon>Bacteria</taxon>
        <taxon>Pseudomonadati</taxon>
        <taxon>Pseudomonadota</taxon>
        <taxon>Gammaproteobacteria</taxon>
        <taxon>Alteromonadales</taxon>
        <taxon>Alteromonadaceae</taxon>
        <taxon>Neptunicella</taxon>
    </lineage>
</organism>
<evidence type="ECO:0000256" key="3">
    <source>
        <dbReference type="ARBA" id="ARBA00022989"/>
    </source>
</evidence>
<proteinExistence type="predicted"/>
<dbReference type="Pfam" id="PF01124">
    <property type="entry name" value="MAPEG"/>
    <property type="match status" value="1"/>
</dbReference>
<gene>
    <name evidence="6" type="ORF">H8B19_02790</name>
</gene>
<evidence type="ECO:0000313" key="7">
    <source>
        <dbReference type="Proteomes" id="UP000601768"/>
    </source>
</evidence>
<sequence>MLITPIYAGILALFYLLLSVRVVQKRFTGISLGDGGNESMQRRIRAHANFAEYVPLLLIMIGMLELGRFPVLTIHILGSLLVLARVLHGYALAYTPNWAAGRKYGAALTFGLLLVCGIMCIYLGLTASASVI</sequence>
<dbReference type="PANTHER" id="PTHR35814:SF1">
    <property type="entry name" value="GLUTATHIONE S-TRANSFERASE-RELATED"/>
    <property type="match status" value="1"/>
</dbReference>
<evidence type="ECO:0000256" key="1">
    <source>
        <dbReference type="ARBA" id="ARBA00004370"/>
    </source>
</evidence>
<protein>
    <submittedName>
        <fullName evidence="6">MAPEG family protein</fullName>
    </submittedName>
</protein>
<evidence type="ECO:0000256" key="4">
    <source>
        <dbReference type="ARBA" id="ARBA00023136"/>
    </source>
</evidence>
<comment type="caution">
    <text evidence="6">The sequence shown here is derived from an EMBL/GenBank/DDBJ whole genome shotgun (WGS) entry which is preliminary data.</text>
</comment>
<evidence type="ECO:0000256" key="2">
    <source>
        <dbReference type="ARBA" id="ARBA00022692"/>
    </source>
</evidence>
<keyword evidence="4 5" id="KW-0472">Membrane</keyword>
<dbReference type="Proteomes" id="UP000601768">
    <property type="component" value="Unassembled WGS sequence"/>
</dbReference>
<keyword evidence="3 5" id="KW-1133">Transmembrane helix</keyword>
<dbReference type="RefSeq" id="WP_186505264.1">
    <property type="nucleotide sequence ID" value="NZ_JACNEP010000002.1"/>
</dbReference>
<evidence type="ECO:0000256" key="5">
    <source>
        <dbReference type="SAM" id="Phobius"/>
    </source>
</evidence>
<accession>A0A8J6ISA0</accession>
<reference evidence="6" key="2">
    <citation type="submission" date="2020-08" db="EMBL/GenBank/DDBJ databases">
        <authorList>
            <person name="Lai Q."/>
        </authorList>
    </citation>
    <scope>NUCLEOTIDE SEQUENCE</scope>
    <source>
        <strain evidence="6">S27-2</strain>
    </source>
</reference>
<evidence type="ECO:0000313" key="6">
    <source>
        <dbReference type="EMBL" id="MBC3764787.1"/>
    </source>
</evidence>
<keyword evidence="7" id="KW-1185">Reference proteome</keyword>
<dbReference type="InterPro" id="IPR023352">
    <property type="entry name" value="MAPEG-like_dom_sf"/>
</dbReference>
<feature type="transmembrane region" description="Helical" evidence="5">
    <location>
        <begin position="104"/>
        <end position="125"/>
    </location>
</feature>
<dbReference type="Gene3D" id="1.20.120.550">
    <property type="entry name" value="Membrane associated eicosanoid/glutathione metabolism-like domain"/>
    <property type="match status" value="1"/>
</dbReference>
<dbReference type="AlphaFoldDB" id="A0A8J6ISA0"/>
<comment type="subcellular location">
    <subcellularLocation>
        <location evidence="1">Membrane</location>
    </subcellularLocation>
</comment>
<dbReference type="SUPFAM" id="SSF161084">
    <property type="entry name" value="MAPEG domain-like"/>
    <property type="match status" value="1"/>
</dbReference>